<feature type="chain" id="PRO_5021772720" description="Secreted protein" evidence="1">
    <location>
        <begin position="36"/>
        <end position="68"/>
    </location>
</feature>
<protein>
    <recommendedName>
        <fullName evidence="4">Secreted protein</fullName>
    </recommendedName>
</protein>
<evidence type="ECO:0000313" key="2">
    <source>
        <dbReference type="EMBL" id="VUX30033.1"/>
    </source>
</evidence>
<dbReference type="EMBL" id="CABHNT010000006">
    <property type="protein sequence ID" value="VUX30033.1"/>
    <property type="molecule type" value="Genomic_DNA"/>
</dbReference>
<proteinExistence type="predicted"/>
<keyword evidence="1" id="KW-0732">Signal</keyword>
<evidence type="ECO:0000313" key="3">
    <source>
        <dbReference type="Proteomes" id="UP000345266"/>
    </source>
</evidence>
<feature type="signal peptide" evidence="1">
    <location>
        <begin position="1"/>
        <end position="35"/>
    </location>
</feature>
<dbReference type="AlphaFoldDB" id="A0A564VD21"/>
<gene>
    <name evidence="2" type="ORF">BLJG463_00514</name>
</gene>
<evidence type="ECO:0000256" key="1">
    <source>
        <dbReference type="SAM" id="SignalP"/>
    </source>
</evidence>
<name>A0A564VD21_BIFLI</name>
<accession>A0A564VD21</accession>
<dbReference type="Proteomes" id="UP000345266">
    <property type="component" value="Unassembled WGS sequence"/>
</dbReference>
<evidence type="ECO:0008006" key="4">
    <source>
        <dbReference type="Google" id="ProtNLM"/>
    </source>
</evidence>
<sequence>MMRRKRILATRAAVLLTTCVLTLGVSLIPVGSASAAQSGSDSSSRVDTLGYGNLLCKLFPDLVFCKTK</sequence>
<organism evidence="2 3">
    <name type="scientific">Bifidobacterium longum subsp. infantis</name>
    <dbReference type="NCBI Taxonomy" id="1682"/>
    <lineage>
        <taxon>Bacteria</taxon>
        <taxon>Bacillati</taxon>
        <taxon>Actinomycetota</taxon>
        <taxon>Actinomycetes</taxon>
        <taxon>Bifidobacteriales</taxon>
        <taxon>Bifidobacteriaceae</taxon>
        <taxon>Bifidobacterium</taxon>
    </lineage>
</organism>
<reference evidence="2 3" key="1">
    <citation type="submission" date="2019-07" db="EMBL/GenBank/DDBJ databases">
        <authorList>
            <person name="Hibberd C M."/>
            <person name="Gehrig L. J."/>
            <person name="Chang H.-W."/>
            <person name="Venkatesh S."/>
        </authorList>
    </citation>
    <scope>NUCLEOTIDE SEQUENCE [LARGE SCALE GENOMIC DNA]</scope>
    <source>
        <strain evidence="2">Bifidobacterium_longum_subsp_infantis_JG_Bg463</strain>
    </source>
</reference>